<dbReference type="Pfam" id="PF02515">
    <property type="entry name" value="CoA_transf_3"/>
    <property type="match status" value="1"/>
</dbReference>
<dbReference type="InterPro" id="IPR050483">
    <property type="entry name" value="CoA-transferase_III_domain"/>
</dbReference>
<sequence>MHDTSGSALPVAPYRRDLPLRGVTVVSCEQAVAAPFATRHLADLGARVIKIERPGRGDFARDYDETVRGMSSHFVWLNRSKESVALDLKDPGSREVMTALLERADVFVQNLAPGAAGRLGLGAADLRARWPRLITCSVSGYGTAGPLRDAKAYDLLIQSETGLVSITGTQDEPAKAGIPAADIAAGMYAFSGILAALYDRRHTGVGTALDVSLFDALIEWMGYPLYYAGHGGDAPQRTGTSHAAIAPYGTFRAGDGTDVVLSVQNEREWEAFCSIVLEDSGTAADPRFATGALRVRNRGELDALIQDRLTVLTGEQFQARLERAAIAHARRRDLHDVLGHPQLSERDRWREVDSPAGRIRATLPPIGMEGVEPRMDRIPAVGEHTDTVLAELGLTLRRS</sequence>
<evidence type="ECO:0000256" key="1">
    <source>
        <dbReference type="ARBA" id="ARBA00022679"/>
    </source>
</evidence>
<dbReference type="Gene3D" id="3.30.1540.10">
    <property type="entry name" value="formyl-coa transferase, domain 3"/>
    <property type="match status" value="1"/>
</dbReference>
<dbReference type="PANTHER" id="PTHR48207">
    <property type="entry name" value="SUCCINATE--HYDROXYMETHYLGLUTARATE COA-TRANSFERASE"/>
    <property type="match status" value="1"/>
</dbReference>
<dbReference type="InterPro" id="IPR003673">
    <property type="entry name" value="CoA-Trfase_fam_III"/>
</dbReference>
<dbReference type="EMBL" id="JAATEN010000004">
    <property type="protein sequence ID" value="NJQ00193.1"/>
    <property type="molecule type" value="Genomic_DNA"/>
</dbReference>
<name>A0ABX1BUS4_9ACTN</name>
<reference evidence="2 3" key="1">
    <citation type="submission" date="2020-03" db="EMBL/GenBank/DDBJ databases">
        <title>WGS of actinomycetes isolated from Thailand.</title>
        <authorList>
            <person name="Thawai C."/>
        </authorList>
    </citation>
    <scope>NUCLEOTIDE SEQUENCE [LARGE SCALE GENOMIC DNA]</scope>
    <source>
        <strain evidence="2 3">PLAI 1-29</strain>
    </source>
</reference>
<dbReference type="Gene3D" id="3.40.50.10540">
    <property type="entry name" value="Crotonobetainyl-coa:carnitine coa-transferase, domain 1"/>
    <property type="match status" value="1"/>
</dbReference>
<organism evidence="2 3">
    <name type="scientific">Streptomyces zingiberis</name>
    <dbReference type="NCBI Taxonomy" id="2053010"/>
    <lineage>
        <taxon>Bacteria</taxon>
        <taxon>Bacillati</taxon>
        <taxon>Actinomycetota</taxon>
        <taxon>Actinomycetes</taxon>
        <taxon>Kitasatosporales</taxon>
        <taxon>Streptomycetaceae</taxon>
        <taxon>Streptomyces</taxon>
    </lineage>
</organism>
<keyword evidence="1 2" id="KW-0808">Transferase</keyword>
<dbReference type="PANTHER" id="PTHR48207:SF3">
    <property type="entry name" value="SUCCINATE--HYDROXYMETHYLGLUTARATE COA-TRANSFERASE"/>
    <property type="match status" value="1"/>
</dbReference>
<evidence type="ECO:0000313" key="3">
    <source>
        <dbReference type="Proteomes" id="UP000695264"/>
    </source>
</evidence>
<evidence type="ECO:0000313" key="2">
    <source>
        <dbReference type="EMBL" id="NJQ00193.1"/>
    </source>
</evidence>
<dbReference type="InterPro" id="IPR044855">
    <property type="entry name" value="CoA-Trfase_III_dom3_sf"/>
</dbReference>
<accession>A0ABX1BUS4</accession>
<protein>
    <submittedName>
        <fullName evidence="2">CoA transferase</fullName>
    </submittedName>
</protein>
<gene>
    <name evidence="2" type="ORF">HCK00_06495</name>
</gene>
<comment type="caution">
    <text evidence="2">The sequence shown here is derived from an EMBL/GenBank/DDBJ whole genome shotgun (WGS) entry which is preliminary data.</text>
</comment>
<dbReference type="Proteomes" id="UP000695264">
    <property type="component" value="Unassembled WGS sequence"/>
</dbReference>
<proteinExistence type="predicted"/>
<dbReference type="InterPro" id="IPR023606">
    <property type="entry name" value="CoA-Trfase_III_dom_1_sf"/>
</dbReference>
<dbReference type="GO" id="GO:0016740">
    <property type="term" value="F:transferase activity"/>
    <property type="evidence" value="ECO:0007669"/>
    <property type="project" value="UniProtKB-KW"/>
</dbReference>
<dbReference type="RefSeq" id="WP_168100818.1">
    <property type="nucleotide sequence ID" value="NZ_JAATEN010000004.1"/>
</dbReference>
<keyword evidence="3" id="KW-1185">Reference proteome</keyword>
<dbReference type="SUPFAM" id="SSF89796">
    <property type="entry name" value="CoA-transferase family III (CaiB/BaiF)"/>
    <property type="match status" value="1"/>
</dbReference>